<reference evidence="2 3" key="1">
    <citation type="submission" date="2020-08" db="EMBL/GenBank/DDBJ databases">
        <title>Genomic Encyclopedia of Type Strains, Phase IV (KMG-IV): sequencing the most valuable type-strain genomes for metagenomic binning, comparative biology and taxonomic classification.</title>
        <authorList>
            <person name="Goeker M."/>
        </authorList>
    </citation>
    <scope>NUCLEOTIDE SEQUENCE [LARGE SCALE GENOMIC DNA]</scope>
    <source>
        <strain evidence="2 3">DSM 100734</strain>
    </source>
</reference>
<proteinExistence type="predicted"/>
<dbReference type="AlphaFoldDB" id="A0A7W9YC35"/>
<organism evidence="2 3">
    <name type="scientific">Rhizobium wenxiniae</name>
    <dbReference type="NCBI Taxonomy" id="1737357"/>
    <lineage>
        <taxon>Bacteria</taxon>
        <taxon>Pseudomonadati</taxon>
        <taxon>Pseudomonadota</taxon>
        <taxon>Alphaproteobacteria</taxon>
        <taxon>Hyphomicrobiales</taxon>
        <taxon>Rhizobiaceae</taxon>
        <taxon>Rhizobium/Agrobacterium group</taxon>
        <taxon>Rhizobium</taxon>
    </lineage>
</organism>
<evidence type="ECO:0000313" key="3">
    <source>
        <dbReference type="Proteomes" id="UP000547879"/>
    </source>
</evidence>
<dbReference type="Proteomes" id="UP000547879">
    <property type="component" value="Unassembled WGS sequence"/>
</dbReference>
<gene>
    <name evidence="2" type="ORF">HNQ72_005019</name>
</gene>
<evidence type="ECO:0000313" key="2">
    <source>
        <dbReference type="EMBL" id="MBB6165173.1"/>
    </source>
</evidence>
<dbReference type="InterPro" id="IPR054189">
    <property type="entry name" value="DUF6894"/>
</dbReference>
<feature type="domain" description="DUF6894" evidence="1">
    <location>
        <begin position="3"/>
        <end position="70"/>
    </location>
</feature>
<sequence>MPRYFFHILNGKAVIDEIGLELTNLDQMRTEAIRAAGQMLSDGQHSWKGQAWQMVVTDLDATIVFGVNFSIDRHGL</sequence>
<keyword evidence="3" id="KW-1185">Reference proteome</keyword>
<dbReference type="Pfam" id="PF21834">
    <property type="entry name" value="DUF6894"/>
    <property type="match status" value="1"/>
</dbReference>
<dbReference type="RefSeq" id="WP_093003386.1">
    <property type="nucleotide sequence ID" value="NZ_BMHW01000009.1"/>
</dbReference>
<evidence type="ECO:0000259" key="1">
    <source>
        <dbReference type="Pfam" id="PF21834"/>
    </source>
</evidence>
<comment type="caution">
    <text evidence="2">The sequence shown here is derived from an EMBL/GenBank/DDBJ whole genome shotgun (WGS) entry which is preliminary data.</text>
</comment>
<name>A0A7W9YC35_9HYPH</name>
<dbReference type="EMBL" id="JACHEG010000008">
    <property type="protein sequence ID" value="MBB6165173.1"/>
    <property type="molecule type" value="Genomic_DNA"/>
</dbReference>
<accession>A0A7W9YC35</accession>
<protein>
    <recommendedName>
        <fullName evidence="1">DUF6894 domain-containing protein</fullName>
    </recommendedName>
</protein>